<name>A0A5K7Z4N0_9BACT</name>
<proteinExistence type="predicted"/>
<dbReference type="InterPro" id="IPR012947">
    <property type="entry name" value="tRNA_SAD"/>
</dbReference>
<dbReference type="GO" id="GO:0046872">
    <property type="term" value="F:metal ion binding"/>
    <property type="evidence" value="ECO:0007669"/>
    <property type="project" value="UniProtKB-KW"/>
</dbReference>
<evidence type="ECO:0000313" key="5">
    <source>
        <dbReference type="EMBL" id="BBO76972.1"/>
    </source>
</evidence>
<keyword evidence="2" id="KW-0479">Metal-binding</keyword>
<protein>
    <recommendedName>
        <fullName evidence="4">Threonyl/alanyl tRNA synthetase SAD domain-containing protein</fullName>
    </recommendedName>
</protein>
<evidence type="ECO:0000259" key="4">
    <source>
        <dbReference type="SMART" id="SM00863"/>
    </source>
</evidence>
<dbReference type="Pfam" id="PF07973">
    <property type="entry name" value="tRNA_SAD"/>
    <property type="match status" value="1"/>
</dbReference>
<reference evidence="5 6" key="1">
    <citation type="submission" date="2019-11" db="EMBL/GenBank/DDBJ databases">
        <title>Comparative genomics of hydrocarbon-degrading Desulfosarcina strains.</title>
        <authorList>
            <person name="Watanabe M."/>
            <person name="Kojima H."/>
            <person name="Fukui M."/>
        </authorList>
    </citation>
    <scope>NUCLEOTIDE SEQUENCE [LARGE SCALE GENOMIC DNA]</scope>
    <source>
        <strain evidence="5 6">PP31</strain>
    </source>
</reference>
<dbReference type="GO" id="GO:0002161">
    <property type="term" value="F:aminoacyl-tRNA deacylase activity"/>
    <property type="evidence" value="ECO:0007669"/>
    <property type="project" value="UniProtKB-ARBA"/>
</dbReference>
<keyword evidence="3" id="KW-0862">Zinc</keyword>
<accession>A0A5K7Z4N0</accession>
<dbReference type="RefSeq" id="WP_197740396.1">
    <property type="nucleotide sequence ID" value="NZ_AP021875.1"/>
</dbReference>
<dbReference type="GO" id="GO:0005524">
    <property type="term" value="F:ATP binding"/>
    <property type="evidence" value="ECO:0007669"/>
    <property type="project" value="InterPro"/>
</dbReference>
<dbReference type="SMART" id="SM00863">
    <property type="entry name" value="tRNA_SAD"/>
    <property type="match status" value="1"/>
</dbReference>
<evidence type="ECO:0000256" key="3">
    <source>
        <dbReference type="ARBA" id="ARBA00022833"/>
    </source>
</evidence>
<dbReference type="GO" id="GO:0004812">
    <property type="term" value="F:aminoacyl-tRNA ligase activity"/>
    <property type="evidence" value="ECO:0007669"/>
    <property type="project" value="InterPro"/>
</dbReference>
<dbReference type="InterPro" id="IPR051335">
    <property type="entry name" value="Alanyl-tRNA_Editing_Enzymes"/>
</dbReference>
<feature type="domain" description="Threonyl/alanyl tRNA synthetase SAD" evidence="4">
    <location>
        <begin position="98"/>
        <end position="140"/>
    </location>
</feature>
<evidence type="ECO:0000256" key="2">
    <source>
        <dbReference type="ARBA" id="ARBA00022723"/>
    </source>
</evidence>
<dbReference type="SUPFAM" id="SSF55186">
    <property type="entry name" value="ThrRS/AlaRS common domain"/>
    <property type="match status" value="1"/>
</dbReference>
<dbReference type="PANTHER" id="PTHR43462">
    <property type="entry name" value="ALANYL-TRNA EDITING PROTEIN"/>
    <property type="match status" value="1"/>
</dbReference>
<dbReference type="GO" id="GO:0043039">
    <property type="term" value="P:tRNA aminoacylation"/>
    <property type="evidence" value="ECO:0007669"/>
    <property type="project" value="InterPro"/>
</dbReference>
<sequence length="146" mass="16419">MKKQMDPCMHSTEHILNQAMGRLFDCDRCFSAHIERKKSKCDYRFGRSLTVEELAALEKEVNGVIEADLPVAESFLAIDDAREVFNLGRLPDDAGERIRIVSIGDYDHCPCIGPHVASTGEIGSFRITSASHEDGVLRIRFKLKRP</sequence>
<evidence type="ECO:0000256" key="1">
    <source>
        <dbReference type="ARBA" id="ARBA00001947"/>
    </source>
</evidence>
<dbReference type="InterPro" id="IPR018163">
    <property type="entry name" value="Thr/Ala-tRNA-synth_IIc_edit"/>
</dbReference>
<dbReference type="KEGG" id="dwd:DSCW_43890"/>
<organism evidence="5 6">
    <name type="scientific">Desulfosarcina widdelii</name>
    <dbReference type="NCBI Taxonomy" id="947919"/>
    <lineage>
        <taxon>Bacteria</taxon>
        <taxon>Pseudomonadati</taxon>
        <taxon>Thermodesulfobacteriota</taxon>
        <taxon>Desulfobacteria</taxon>
        <taxon>Desulfobacterales</taxon>
        <taxon>Desulfosarcinaceae</taxon>
        <taxon>Desulfosarcina</taxon>
    </lineage>
</organism>
<keyword evidence="6" id="KW-1185">Reference proteome</keyword>
<dbReference type="AlphaFoldDB" id="A0A5K7Z4N0"/>
<dbReference type="Gene3D" id="3.30.980.10">
    <property type="entry name" value="Threonyl-trna Synthetase, Chain A, domain 2"/>
    <property type="match status" value="1"/>
</dbReference>
<evidence type="ECO:0000313" key="6">
    <source>
        <dbReference type="Proteomes" id="UP000427769"/>
    </source>
</evidence>
<dbReference type="EMBL" id="AP021875">
    <property type="protein sequence ID" value="BBO76972.1"/>
    <property type="molecule type" value="Genomic_DNA"/>
</dbReference>
<comment type="cofactor">
    <cofactor evidence="1">
        <name>Zn(2+)</name>
        <dbReference type="ChEBI" id="CHEBI:29105"/>
    </cofactor>
</comment>
<gene>
    <name evidence="5" type="ORF">DSCW_43890</name>
</gene>
<dbReference type="Proteomes" id="UP000427769">
    <property type="component" value="Chromosome"/>
</dbReference>
<dbReference type="PANTHER" id="PTHR43462:SF1">
    <property type="entry name" value="ALANYL-TRNA EDITING PROTEIN AARSD1"/>
    <property type="match status" value="1"/>
</dbReference>